<dbReference type="InterPro" id="IPR003661">
    <property type="entry name" value="HisK_dim/P_dom"/>
</dbReference>
<dbReference type="InterPro" id="IPR036890">
    <property type="entry name" value="HATPase_C_sf"/>
</dbReference>
<dbReference type="PROSITE" id="PS50885">
    <property type="entry name" value="HAMP"/>
    <property type="match status" value="1"/>
</dbReference>
<keyword evidence="4" id="KW-0597">Phosphoprotein</keyword>
<comment type="subcellular location">
    <subcellularLocation>
        <location evidence="2">Cell membrane</location>
    </subcellularLocation>
</comment>
<evidence type="ECO:0000256" key="9">
    <source>
        <dbReference type="ARBA" id="ARBA00023012"/>
    </source>
</evidence>
<sequence>MNASPRRRLLLVVTLALAAGYFLNDLVDAHAFTPTTIYFLDAACGAVGGTSYLTLRDDFTWLLPLALASAAGLAIWLAAARPAATWVLRPLHDLVPVLAQAGPQNLGHRIRAGAGEDEFTRLCRAVDAMMDRIMAGYEHQRRFAADASHELRTPLAVQRTLIEVGMAQPLTEEQVRLLTAQLLQTNERNERLVEGLLVLSEADQGLAVRTPQRLDEIVSAVAAAHRTRALTAGLRLTVQLHARAVDGERVLLERLVTNLVQNAVKYNHDGGAVTVTVGAANPALTVTNTGPLVPPDQVDGLFEPFKRLAGDRIDHSGGAGLGLAIARSITRAHNGTITAIARDDGGLRVEVRLPHSPSS</sequence>
<evidence type="ECO:0000256" key="7">
    <source>
        <dbReference type="ARBA" id="ARBA00022777"/>
    </source>
</evidence>
<dbReference type="Pfam" id="PF00672">
    <property type="entry name" value="HAMP"/>
    <property type="match status" value="1"/>
</dbReference>
<dbReference type="PANTHER" id="PTHR45436:SF5">
    <property type="entry name" value="SENSOR HISTIDINE KINASE TRCS"/>
    <property type="match status" value="1"/>
</dbReference>
<dbReference type="PRINTS" id="PR00344">
    <property type="entry name" value="BCTRLSENSOR"/>
</dbReference>
<dbReference type="RefSeq" id="WP_229836909.1">
    <property type="nucleotide sequence ID" value="NZ_BMPI01000074.1"/>
</dbReference>
<dbReference type="SUPFAM" id="SSF47384">
    <property type="entry name" value="Homodimeric domain of signal transducing histidine kinase"/>
    <property type="match status" value="1"/>
</dbReference>
<dbReference type="Pfam" id="PF02518">
    <property type="entry name" value="HATPase_c"/>
    <property type="match status" value="1"/>
</dbReference>
<dbReference type="SMART" id="SM00388">
    <property type="entry name" value="HisKA"/>
    <property type="match status" value="1"/>
</dbReference>
<dbReference type="AlphaFoldDB" id="A0A917UCB6"/>
<dbReference type="GO" id="GO:0000155">
    <property type="term" value="F:phosphorelay sensor kinase activity"/>
    <property type="evidence" value="ECO:0007669"/>
    <property type="project" value="InterPro"/>
</dbReference>
<organism evidence="14 15">
    <name type="scientific">Dactylosporangium sucinum</name>
    <dbReference type="NCBI Taxonomy" id="1424081"/>
    <lineage>
        <taxon>Bacteria</taxon>
        <taxon>Bacillati</taxon>
        <taxon>Actinomycetota</taxon>
        <taxon>Actinomycetes</taxon>
        <taxon>Micromonosporales</taxon>
        <taxon>Micromonosporaceae</taxon>
        <taxon>Dactylosporangium</taxon>
    </lineage>
</organism>
<dbReference type="EC" id="2.7.13.3" evidence="3"/>
<keyword evidence="9" id="KW-0902">Two-component regulatory system</keyword>
<evidence type="ECO:0000313" key="14">
    <source>
        <dbReference type="EMBL" id="GGM76891.1"/>
    </source>
</evidence>
<feature type="domain" description="Histidine kinase" evidence="12">
    <location>
        <begin position="146"/>
        <end position="357"/>
    </location>
</feature>
<keyword evidence="15" id="KW-1185">Reference proteome</keyword>
<keyword evidence="7" id="KW-0418">Kinase</keyword>
<evidence type="ECO:0000256" key="10">
    <source>
        <dbReference type="ARBA" id="ARBA00023136"/>
    </source>
</evidence>
<dbReference type="CDD" id="cd00082">
    <property type="entry name" value="HisKA"/>
    <property type="match status" value="1"/>
</dbReference>
<dbReference type="Pfam" id="PF00512">
    <property type="entry name" value="HisKA"/>
    <property type="match status" value="1"/>
</dbReference>
<gene>
    <name evidence="14" type="ORF">GCM10007977_092990</name>
</gene>
<evidence type="ECO:0000256" key="1">
    <source>
        <dbReference type="ARBA" id="ARBA00000085"/>
    </source>
</evidence>
<evidence type="ECO:0000313" key="15">
    <source>
        <dbReference type="Proteomes" id="UP000642070"/>
    </source>
</evidence>
<dbReference type="InterPro" id="IPR036097">
    <property type="entry name" value="HisK_dim/P_sf"/>
</dbReference>
<keyword evidence="6 11" id="KW-0812">Transmembrane</keyword>
<comment type="caution">
    <text evidence="14">The sequence shown here is derived from an EMBL/GenBank/DDBJ whole genome shotgun (WGS) entry which is preliminary data.</text>
</comment>
<dbReference type="Proteomes" id="UP000642070">
    <property type="component" value="Unassembled WGS sequence"/>
</dbReference>
<name>A0A917UCB6_9ACTN</name>
<feature type="domain" description="HAMP" evidence="13">
    <location>
        <begin position="85"/>
        <end position="138"/>
    </location>
</feature>
<proteinExistence type="predicted"/>
<dbReference type="SMART" id="SM00304">
    <property type="entry name" value="HAMP"/>
    <property type="match status" value="1"/>
</dbReference>
<evidence type="ECO:0000256" key="8">
    <source>
        <dbReference type="ARBA" id="ARBA00022989"/>
    </source>
</evidence>
<evidence type="ECO:0000256" key="2">
    <source>
        <dbReference type="ARBA" id="ARBA00004236"/>
    </source>
</evidence>
<dbReference type="PROSITE" id="PS50109">
    <property type="entry name" value="HIS_KIN"/>
    <property type="match status" value="1"/>
</dbReference>
<feature type="transmembrane region" description="Helical" evidence="11">
    <location>
        <begin position="59"/>
        <end position="79"/>
    </location>
</feature>
<evidence type="ECO:0000256" key="6">
    <source>
        <dbReference type="ARBA" id="ARBA00022692"/>
    </source>
</evidence>
<dbReference type="InterPro" id="IPR050428">
    <property type="entry name" value="TCS_sensor_his_kinase"/>
</dbReference>
<evidence type="ECO:0000256" key="4">
    <source>
        <dbReference type="ARBA" id="ARBA00022553"/>
    </source>
</evidence>
<dbReference type="Gene3D" id="3.30.565.10">
    <property type="entry name" value="Histidine kinase-like ATPase, C-terminal domain"/>
    <property type="match status" value="1"/>
</dbReference>
<keyword evidence="10 11" id="KW-0472">Membrane</keyword>
<reference evidence="14" key="2">
    <citation type="submission" date="2020-09" db="EMBL/GenBank/DDBJ databases">
        <authorList>
            <person name="Sun Q."/>
            <person name="Ohkuma M."/>
        </authorList>
    </citation>
    <scope>NUCLEOTIDE SEQUENCE</scope>
    <source>
        <strain evidence="14">JCM 19831</strain>
    </source>
</reference>
<dbReference type="SUPFAM" id="SSF55874">
    <property type="entry name" value="ATPase domain of HSP90 chaperone/DNA topoisomerase II/histidine kinase"/>
    <property type="match status" value="1"/>
</dbReference>
<keyword evidence="8 11" id="KW-1133">Transmembrane helix</keyword>
<evidence type="ECO:0000259" key="12">
    <source>
        <dbReference type="PROSITE" id="PS50109"/>
    </source>
</evidence>
<reference evidence="14" key="1">
    <citation type="journal article" date="2014" name="Int. J. Syst. Evol. Microbiol.">
        <title>Complete genome sequence of Corynebacterium casei LMG S-19264T (=DSM 44701T), isolated from a smear-ripened cheese.</title>
        <authorList>
            <consortium name="US DOE Joint Genome Institute (JGI-PGF)"/>
            <person name="Walter F."/>
            <person name="Albersmeier A."/>
            <person name="Kalinowski J."/>
            <person name="Ruckert C."/>
        </authorList>
    </citation>
    <scope>NUCLEOTIDE SEQUENCE</scope>
    <source>
        <strain evidence="14">JCM 19831</strain>
    </source>
</reference>
<evidence type="ECO:0000256" key="5">
    <source>
        <dbReference type="ARBA" id="ARBA00022679"/>
    </source>
</evidence>
<protein>
    <recommendedName>
        <fullName evidence="3">histidine kinase</fullName>
        <ecNumber evidence="3">2.7.13.3</ecNumber>
    </recommendedName>
</protein>
<evidence type="ECO:0000256" key="3">
    <source>
        <dbReference type="ARBA" id="ARBA00012438"/>
    </source>
</evidence>
<dbReference type="InterPro" id="IPR004358">
    <property type="entry name" value="Sig_transdc_His_kin-like_C"/>
</dbReference>
<accession>A0A917UCB6</accession>
<dbReference type="InterPro" id="IPR003594">
    <property type="entry name" value="HATPase_dom"/>
</dbReference>
<keyword evidence="5" id="KW-0808">Transferase</keyword>
<dbReference type="SUPFAM" id="SSF158472">
    <property type="entry name" value="HAMP domain-like"/>
    <property type="match status" value="1"/>
</dbReference>
<dbReference type="Gene3D" id="6.10.340.10">
    <property type="match status" value="1"/>
</dbReference>
<evidence type="ECO:0000256" key="11">
    <source>
        <dbReference type="SAM" id="Phobius"/>
    </source>
</evidence>
<dbReference type="Gene3D" id="1.10.287.130">
    <property type="match status" value="1"/>
</dbReference>
<comment type="catalytic activity">
    <reaction evidence="1">
        <text>ATP + protein L-histidine = ADP + protein N-phospho-L-histidine.</text>
        <dbReference type="EC" id="2.7.13.3"/>
    </reaction>
</comment>
<dbReference type="GO" id="GO:0005886">
    <property type="term" value="C:plasma membrane"/>
    <property type="evidence" value="ECO:0007669"/>
    <property type="project" value="UniProtKB-SubCell"/>
</dbReference>
<dbReference type="EMBL" id="BMPI01000074">
    <property type="protein sequence ID" value="GGM76891.1"/>
    <property type="molecule type" value="Genomic_DNA"/>
</dbReference>
<dbReference type="SMART" id="SM00387">
    <property type="entry name" value="HATPase_c"/>
    <property type="match status" value="1"/>
</dbReference>
<dbReference type="InterPro" id="IPR003660">
    <property type="entry name" value="HAMP_dom"/>
</dbReference>
<evidence type="ECO:0000259" key="13">
    <source>
        <dbReference type="PROSITE" id="PS50885"/>
    </source>
</evidence>
<dbReference type="PANTHER" id="PTHR45436">
    <property type="entry name" value="SENSOR HISTIDINE KINASE YKOH"/>
    <property type="match status" value="1"/>
</dbReference>
<dbReference type="InterPro" id="IPR005467">
    <property type="entry name" value="His_kinase_dom"/>
</dbReference>